<reference evidence="2 3" key="1">
    <citation type="submission" date="2018-08" db="EMBL/GenBank/DDBJ databases">
        <title>Sequencing the genomes of 1000 actinobacteria strains.</title>
        <authorList>
            <person name="Klenk H.-P."/>
        </authorList>
    </citation>
    <scope>NUCLEOTIDE SEQUENCE [LARGE SCALE GENOMIC DNA]</scope>
    <source>
        <strain evidence="2 3">DSM 43927</strain>
    </source>
</reference>
<dbReference type="Gene3D" id="2.130.10.10">
    <property type="entry name" value="YVTN repeat-like/Quinoprotein amine dehydrogenase"/>
    <property type="match status" value="1"/>
</dbReference>
<dbReference type="InterPro" id="IPR015943">
    <property type="entry name" value="WD40/YVTN_repeat-like_dom_sf"/>
</dbReference>
<name>A0A3D9T4X3_9ACTN</name>
<feature type="compositionally biased region" description="Low complexity" evidence="1">
    <location>
        <begin position="198"/>
        <end position="230"/>
    </location>
</feature>
<dbReference type="InterPro" id="IPR036278">
    <property type="entry name" value="Sialidase_sf"/>
</dbReference>
<sequence>MTTTTPGHDGTEPSTASPEDRVTEPFERVTDAPSAPAGREDAPGTPEDGPSMADEDAGARATPGGSPWQRSHAVWERANLDWIHAAAAAPAPEPPAPTPSSSSNGGASNAGASNGGPSNAETSNGGASNAGTSNAGTSNGGPSNGGASNGGASNGGASNAGPSNGGPSNTGTLNAGTSNGGASDGGAGPFVTDPPPSGSSGAPAGPSATGPSAARPSGGGSAVPSRSAVAGPPPARFSAANPPPARPPGIGALPRSRRSGGRRPLLAGAVAAVLVAGGAGYLVLGGDGDDAVKPAPKAFAAAPADRLFALDPAAPTDGHVQELTDATGDGALVIAVGGETGGSDRGRFLVSADGGRAWRPASVRAADGTEPPPGEVPRRVAGATGRWVALGGPAGAPKDGPGPTIVWTSADGRTWTRRPPGAFAPQDRVLGLARVPAGFVAVGASGAGDQAKGVLWTSVDGVRWQRADRLSLGDARSLDRVVASGAAFIVDGVVRKKVTKTETKKGKKRKVTRTVEERGHWRSTDGGRTWAKVDVPQAQGSFGGLVGLTAGPGGFFAARDAKRTTGPKKRRKTTRHGVVWSSPDGGRWTTVGQIQAGGYAGLDRFAGSSSGLAALVRTGGDEKTLLRGAGRTWQPSGEVAGPEVTGMAVVGSATVVTGRRGPDPYLFVPGVGEIDLKAVPGAINPQRDVAGLVSDGPVLVAFGGGNGEPAAWVAPDGRSWRRATGLGADADPGARRLTDVVRGEAGWLAVGRSPSGPLAFTSPDATGWSPSPALPGKGSPSAAAYGPRGYVAVGQAAPWTAAWHSSDLKKWKRVEGGGEGRMRDVVAVADGFTAVGSRPGDKGVDRPAAWTSTDGEKWSHVPIPALPPGLTSGSLDRVVVSGATLVAVGTGATGGSGPQPFVALSGDGGKTWQTQVIPGAGPGTAVTALTATPRGYVMAGTTGAPGDRDVAVWAANGRLWRSVPARGGGLDGRGDQSLTALAASGTDLVAVGVNGDHRGDHPTFWRRPLP</sequence>
<feature type="compositionally biased region" description="Pro residues" evidence="1">
    <location>
        <begin position="231"/>
        <end position="247"/>
    </location>
</feature>
<evidence type="ECO:0000256" key="1">
    <source>
        <dbReference type="SAM" id="MobiDB-lite"/>
    </source>
</evidence>
<feature type="compositionally biased region" description="Basic and acidic residues" evidence="1">
    <location>
        <begin position="18"/>
        <end position="30"/>
    </location>
</feature>
<comment type="caution">
    <text evidence="2">The sequence shown here is derived from an EMBL/GenBank/DDBJ whole genome shotgun (WGS) entry which is preliminary data.</text>
</comment>
<feature type="compositionally biased region" description="Low complexity" evidence="1">
    <location>
        <begin position="99"/>
        <end position="137"/>
    </location>
</feature>
<dbReference type="SUPFAM" id="SSF50939">
    <property type="entry name" value="Sialidases"/>
    <property type="match status" value="2"/>
</dbReference>
<feature type="region of interest" description="Disordered" evidence="1">
    <location>
        <begin position="837"/>
        <end position="856"/>
    </location>
</feature>
<dbReference type="AlphaFoldDB" id="A0A3D9T4X3"/>
<dbReference type="SUPFAM" id="SSF110296">
    <property type="entry name" value="Oligoxyloglucan reducing end-specific cellobiohydrolase"/>
    <property type="match status" value="1"/>
</dbReference>
<keyword evidence="3" id="KW-1185">Reference proteome</keyword>
<protein>
    <submittedName>
        <fullName evidence="2">Uncharacterized protein</fullName>
    </submittedName>
</protein>
<feature type="compositionally biased region" description="Polar residues" evidence="1">
    <location>
        <begin position="1"/>
        <end position="17"/>
    </location>
</feature>
<feature type="compositionally biased region" description="Low complexity" evidence="1">
    <location>
        <begin position="155"/>
        <end position="172"/>
    </location>
</feature>
<feature type="region of interest" description="Disordered" evidence="1">
    <location>
        <begin position="558"/>
        <end position="584"/>
    </location>
</feature>
<dbReference type="Proteomes" id="UP000256661">
    <property type="component" value="Unassembled WGS sequence"/>
</dbReference>
<accession>A0A3D9T4X3</accession>
<proteinExistence type="predicted"/>
<feature type="region of interest" description="Disordered" evidence="1">
    <location>
        <begin position="1"/>
        <end position="73"/>
    </location>
</feature>
<feature type="region of interest" description="Disordered" evidence="1">
    <location>
        <begin position="85"/>
        <end position="259"/>
    </location>
</feature>
<evidence type="ECO:0000313" key="3">
    <source>
        <dbReference type="Proteomes" id="UP000256661"/>
    </source>
</evidence>
<feature type="compositionally biased region" description="Gly residues" evidence="1">
    <location>
        <begin position="138"/>
        <end position="154"/>
    </location>
</feature>
<feature type="compositionally biased region" description="Gly residues" evidence="1">
    <location>
        <begin position="178"/>
        <end position="188"/>
    </location>
</feature>
<organism evidence="2 3">
    <name type="scientific">Thermomonospora umbrina</name>
    <dbReference type="NCBI Taxonomy" id="111806"/>
    <lineage>
        <taxon>Bacteria</taxon>
        <taxon>Bacillati</taxon>
        <taxon>Actinomycetota</taxon>
        <taxon>Actinomycetes</taxon>
        <taxon>Streptosporangiales</taxon>
        <taxon>Thermomonosporaceae</taxon>
        <taxon>Thermomonospora</taxon>
    </lineage>
</organism>
<dbReference type="EMBL" id="QTTT01000001">
    <property type="protein sequence ID" value="REE98861.1"/>
    <property type="molecule type" value="Genomic_DNA"/>
</dbReference>
<gene>
    <name evidence="2" type="ORF">DFJ69_4359</name>
</gene>
<feature type="compositionally biased region" description="Basic residues" evidence="1">
    <location>
        <begin position="565"/>
        <end position="575"/>
    </location>
</feature>
<evidence type="ECO:0000313" key="2">
    <source>
        <dbReference type="EMBL" id="REE98861.1"/>
    </source>
</evidence>